<accession>A0A318SXV4</accession>
<dbReference type="Pfam" id="PF05954">
    <property type="entry name" value="Phage_GPD"/>
    <property type="match status" value="1"/>
</dbReference>
<evidence type="ECO:0000313" key="2">
    <source>
        <dbReference type="Proteomes" id="UP000247454"/>
    </source>
</evidence>
<dbReference type="PANTHER" id="PTHR32305:SF11">
    <property type="entry name" value="TYPE VI SECRETION SYSTEM SPIKE PROTEIN VGRG3"/>
    <property type="match status" value="1"/>
</dbReference>
<dbReference type="Gene3D" id="3.55.50.10">
    <property type="entry name" value="Baseplate protein-like domains"/>
    <property type="match status" value="1"/>
</dbReference>
<proteinExistence type="predicted"/>
<dbReference type="InterPro" id="IPR017847">
    <property type="entry name" value="T6SS_RhsGE_Vgr_subset"/>
</dbReference>
<dbReference type="SUPFAM" id="SSF69279">
    <property type="entry name" value="Phage tail proteins"/>
    <property type="match status" value="2"/>
</dbReference>
<name>A0A318SXV4_9HYPH</name>
<sequence length="393" mass="43187">MNVLLSEPLHGERQDVSFSFWSEGAQSLGLADDIFAVTAFCADEAVGGLTRAEVSLVSRNGEIDLSALIDRKATLTVHHKYLDAPRHFSGVVASVARGDEGHHRTAYQVTLLPTLHRLDHGSDSRIFQNVSVPDIIRTVLKECGVEDVKWQLAGKHLAREFCVQYRETHLAFIERIAAEEGIWYCFSHGPRGQHTLQFCDTPEALGDCPHQAELSYNAMASGAVKGVYCSSFSYREQLRATTYTQRDYTFKNPVYSQEHRETGTELNGVSNNYRLYDYPGRYKEDAAGKPFTRHKLEAARVEASLGHGIANAPHLTAGFGVKLLEHNRDSLNIRWRLLSVHHEGRQPQALVEDGFGGMAGDEAMGAGARATLAGAAASLDDPFGARLTGAAYG</sequence>
<protein>
    <submittedName>
        <fullName evidence="1">Rhs element Vgr protein</fullName>
    </submittedName>
</protein>
<dbReference type="PANTHER" id="PTHR32305">
    <property type="match status" value="1"/>
</dbReference>
<dbReference type="EMBL" id="QJTF01000040">
    <property type="protein sequence ID" value="PYE85156.1"/>
    <property type="molecule type" value="Genomic_DNA"/>
</dbReference>
<reference evidence="1 2" key="1">
    <citation type="submission" date="2018-06" db="EMBL/GenBank/DDBJ databases">
        <title>Genomic Encyclopedia of Type Strains, Phase III (KMG-III): the genomes of soil and plant-associated and newly described type strains.</title>
        <authorList>
            <person name="Whitman W."/>
        </authorList>
    </citation>
    <scope>NUCLEOTIDE SEQUENCE [LARGE SCALE GENOMIC DNA]</scope>
    <source>
        <strain evidence="1 2">ORS 1419</strain>
    </source>
</reference>
<keyword evidence="2" id="KW-1185">Reference proteome</keyword>
<dbReference type="Gene3D" id="4.10.220.110">
    <property type="match status" value="1"/>
</dbReference>
<dbReference type="RefSeq" id="WP_181418468.1">
    <property type="nucleotide sequence ID" value="NZ_QJTF01000040.1"/>
</dbReference>
<comment type="caution">
    <text evidence="1">The sequence shown here is derived from an EMBL/GenBank/DDBJ whole genome shotgun (WGS) entry which is preliminary data.</text>
</comment>
<feature type="non-terminal residue" evidence="1">
    <location>
        <position position="393"/>
    </location>
</feature>
<organism evidence="1 2">
    <name type="scientific">Phyllobacterium leguminum</name>
    <dbReference type="NCBI Taxonomy" id="314237"/>
    <lineage>
        <taxon>Bacteria</taxon>
        <taxon>Pseudomonadati</taxon>
        <taxon>Pseudomonadota</taxon>
        <taxon>Alphaproteobacteria</taxon>
        <taxon>Hyphomicrobiales</taxon>
        <taxon>Phyllobacteriaceae</taxon>
        <taxon>Phyllobacterium</taxon>
    </lineage>
</organism>
<dbReference type="NCBIfam" id="TIGR03361">
    <property type="entry name" value="VI_Rhs_Vgr"/>
    <property type="match status" value="1"/>
</dbReference>
<dbReference type="InterPro" id="IPR006533">
    <property type="entry name" value="T6SS_Vgr_RhsGE"/>
</dbReference>
<dbReference type="NCBIfam" id="TIGR01646">
    <property type="entry name" value="vgr_GE"/>
    <property type="match status" value="1"/>
</dbReference>
<dbReference type="InterPro" id="IPR050708">
    <property type="entry name" value="T6SS_VgrG/RHS"/>
</dbReference>
<dbReference type="AlphaFoldDB" id="A0A318SXV4"/>
<evidence type="ECO:0000313" key="1">
    <source>
        <dbReference type="EMBL" id="PYE85156.1"/>
    </source>
</evidence>
<gene>
    <name evidence="1" type="ORF">C7477_14014</name>
</gene>
<dbReference type="Proteomes" id="UP000247454">
    <property type="component" value="Unassembled WGS sequence"/>
</dbReference>
<dbReference type="Gene3D" id="2.30.110.50">
    <property type="match status" value="1"/>
</dbReference>